<accession>A0A0C9SYQ4</accession>
<name>A0A0C9SYQ4_PAXIN</name>
<sequence>AHPAGVLSPYLDPSRLGQVEERSHSIVQRIGLFSHQRGTKKSVTCLLTGKKTVYLVDVRMQTALESRDPYPQQLLVRAIPASWCGVTRPPAPVPSVDIFVHGEISMISDVMNRINLVPQVSALAWCRYSSCAHPRGQCLPHVQAWAW</sequence>
<keyword evidence="2" id="KW-1185">Reference proteome</keyword>
<dbReference type="HOGENOM" id="CLU_1772543_0_0_1"/>
<dbReference type="AlphaFoldDB" id="A0A0C9SYQ4"/>
<dbReference type="EMBL" id="KN819654">
    <property type="protein sequence ID" value="KIJ08300.1"/>
    <property type="molecule type" value="Genomic_DNA"/>
</dbReference>
<gene>
    <name evidence="1" type="ORF">PAXINDRAFT_172993</name>
</gene>
<feature type="non-terminal residue" evidence="1">
    <location>
        <position position="1"/>
    </location>
</feature>
<evidence type="ECO:0000313" key="1">
    <source>
        <dbReference type="EMBL" id="KIJ08300.1"/>
    </source>
</evidence>
<evidence type="ECO:0000313" key="2">
    <source>
        <dbReference type="Proteomes" id="UP000053647"/>
    </source>
</evidence>
<dbReference type="Proteomes" id="UP000053647">
    <property type="component" value="Unassembled WGS sequence"/>
</dbReference>
<reference evidence="2" key="2">
    <citation type="submission" date="2015-01" db="EMBL/GenBank/DDBJ databases">
        <title>Evolutionary Origins and Diversification of the Mycorrhizal Mutualists.</title>
        <authorList>
            <consortium name="DOE Joint Genome Institute"/>
            <consortium name="Mycorrhizal Genomics Consortium"/>
            <person name="Kohler A."/>
            <person name="Kuo A."/>
            <person name="Nagy L.G."/>
            <person name="Floudas D."/>
            <person name="Copeland A."/>
            <person name="Barry K.W."/>
            <person name="Cichocki N."/>
            <person name="Veneault-Fourrey C."/>
            <person name="LaButti K."/>
            <person name="Lindquist E.A."/>
            <person name="Lipzen A."/>
            <person name="Lundell T."/>
            <person name="Morin E."/>
            <person name="Murat C."/>
            <person name="Riley R."/>
            <person name="Ohm R."/>
            <person name="Sun H."/>
            <person name="Tunlid A."/>
            <person name="Henrissat B."/>
            <person name="Grigoriev I.V."/>
            <person name="Hibbett D.S."/>
            <person name="Martin F."/>
        </authorList>
    </citation>
    <scope>NUCLEOTIDE SEQUENCE [LARGE SCALE GENOMIC DNA]</scope>
    <source>
        <strain evidence="2">ATCC 200175</strain>
    </source>
</reference>
<reference evidence="1 2" key="1">
    <citation type="submission" date="2014-06" db="EMBL/GenBank/DDBJ databases">
        <authorList>
            <consortium name="DOE Joint Genome Institute"/>
            <person name="Kuo A."/>
            <person name="Kohler A."/>
            <person name="Nagy L.G."/>
            <person name="Floudas D."/>
            <person name="Copeland A."/>
            <person name="Barry K.W."/>
            <person name="Cichocki N."/>
            <person name="Veneault-Fourrey C."/>
            <person name="LaButti K."/>
            <person name="Lindquist E.A."/>
            <person name="Lipzen A."/>
            <person name="Lundell T."/>
            <person name="Morin E."/>
            <person name="Murat C."/>
            <person name="Sun H."/>
            <person name="Tunlid A."/>
            <person name="Henrissat B."/>
            <person name="Grigoriev I.V."/>
            <person name="Hibbett D.S."/>
            <person name="Martin F."/>
            <person name="Nordberg H.P."/>
            <person name="Cantor M.N."/>
            <person name="Hua S.X."/>
        </authorList>
    </citation>
    <scope>NUCLEOTIDE SEQUENCE [LARGE SCALE GENOMIC DNA]</scope>
    <source>
        <strain evidence="1 2">ATCC 200175</strain>
    </source>
</reference>
<proteinExistence type="predicted"/>
<protein>
    <submittedName>
        <fullName evidence="1">Uncharacterized protein</fullName>
    </submittedName>
</protein>
<organism evidence="1 2">
    <name type="scientific">Paxillus involutus ATCC 200175</name>
    <dbReference type="NCBI Taxonomy" id="664439"/>
    <lineage>
        <taxon>Eukaryota</taxon>
        <taxon>Fungi</taxon>
        <taxon>Dikarya</taxon>
        <taxon>Basidiomycota</taxon>
        <taxon>Agaricomycotina</taxon>
        <taxon>Agaricomycetes</taxon>
        <taxon>Agaricomycetidae</taxon>
        <taxon>Boletales</taxon>
        <taxon>Paxilineae</taxon>
        <taxon>Paxillaceae</taxon>
        <taxon>Paxillus</taxon>
    </lineage>
</organism>